<evidence type="ECO:0000259" key="8">
    <source>
        <dbReference type="Pfam" id="PF08281"/>
    </source>
</evidence>
<dbReference type="Gene3D" id="1.10.1740.10">
    <property type="match status" value="1"/>
</dbReference>
<evidence type="ECO:0000256" key="3">
    <source>
        <dbReference type="ARBA" id="ARBA00023082"/>
    </source>
</evidence>
<name>A0ABS2DK20_9BACI</name>
<dbReference type="EMBL" id="JAFELM010000035">
    <property type="protein sequence ID" value="MBM6618850.1"/>
    <property type="molecule type" value="Genomic_DNA"/>
</dbReference>
<dbReference type="InterPro" id="IPR014284">
    <property type="entry name" value="RNA_pol_sigma-70_dom"/>
</dbReference>
<dbReference type="Gene3D" id="1.10.10.10">
    <property type="entry name" value="Winged helix-like DNA-binding domain superfamily/Winged helix DNA-binding domain"/>
    <property type="match status" value="1"/>
</dbReference>
<protein>
    <recommendedName>
        <fullName evidence="6">RNA polymerase sigma factor</fullName>
    </recommendedName>
</protein>
<keyword evidence="5 6" id="KW-0804">Transcription</keyword>
<dbReference type="PANTHER" id="PTHR43133">
    <property type="entry name" value="RNA POLYMERASE ECF-TYPE SIGMA FACTO"/>
    <property type="match status" value="1"/>
</dbReference>
<evidence type="ECO:0000256" key="4">
    <source>
        <dbReference type="ARBA" id="ARBA00023125"/>
    </source>
</evidence>
<dbReference type="CDD" id="cd06171">
    <property type="entry name" value="Sigma70_r4"/>
    <property type="match status" value="1"/>
</dbReference>
<evidence type="ECO:0000256" key="5">
    <source>
        <dbReference type="ARBA" id="ARBA00023163"/>
    </source>
</evidence>
<dbReference type="InterPro" id="IPR013325">
    <property type="entry name" value="RNA_pol_sigma_r2"/>
</dbReference>
<dbReference type="SUPFAM" id="SSF88946">
    <property type="entry name" value="Sigma2 domain of RNA polymerase sigma factors"/>
    <property type="match status" value="1"/>
</dbReference>
<dbReference type="InterPro" id="IPR007627">
    <property type="entry name" value="RNA_pol_sigma70_r2"/>
</dbReference>
<keyword evidence="2 6" id="KW-0805">Transcription regulation</keyword>
<dbReference type="Proteomes" id="UP001518925">
    <property type="component" value="Unassembled WGS sequence"/>
</dbReference>
<feature type="domain" description="RNA polymerase sigma factor 70 region 4 type 2" evidence="8">
    <location>
        <begin position="120"/>
        <end position="169"/>
    </location>
</feature>
<dbReference type="RefSeq" id="WP_204204193.1">
    <property type="nucleotide sequence ID" value="NZ_JAFELM010000035.1"/>
</dbReference>
<evidence type="ECO:0000313" key="10">
    <source>
        <dbReference type="Proteomes" id="UP001518925"/>
    </source>
</evidence>
<gene>
    <name evidence="9" type="ORF">JR050_14365</name>
</gene>
<comment type="similarity">
    <text evidence="1 6">Belongs to the sigma-70 factor family. ECF subfamily.</text>
</comment>
<evidence type="ECO:0000313" key="9">
    <source>
        <dbReference type="EMBL" id="MBM6618850.1"/>
    </source>
</evidence>
<dbReference type="InterPro" id="IPR036388">
    <property type="entry name" value="WH-like_DNA-bd_sf"/>
</dbReference>
<sequence>MSTDEQLVREVITGNAECFREIVSRYESKVFSVAFKVARNQKDAEDIAQDVFVKVYHSLHLFKGESSFSTWIYRVTMNKSLDWKRKQERSVSKDVGMVDDQLKDHYDTPEQQLLKQYDRDLIKQSIKQLPEKYQIVLELYYFEECSYKDISDRLDIAVKTVETRLYRAKGLVREHLMKGGIG</sequence>
<dbReference type="SUPFAM" id="SSF88659">
    <property type="entry name" value="Sigma3 and sigma4 domains of RNA polymerase sigma factors"/>
    <property type="match status" value="1"/>
</dbReference>
<comment type="caution">
    <text evidence="9">The sequence shown here is derived from an EMBL/GenBank/DDBJ whole genome shotgun (WGS) entry which is preliminary data.</text>
</comment>
<dbReference type="PROSITE" id="PS01063">
    <property type="entry name" value="SIGMA70_ECF"/>
    <property type="match status" value="1"/>
</dbReference>
<evidence type="ECO:0000256" key="1">
    <source>
        <dbReference type="ARBA" id="ARBA00010641"/>
    </source>
</evidence>
<keyword evidence="3 6" id="KW-0731">Sigma factor</keyword>
<dbReference type="Pfam" id="PF08281">
    <property type="entry name" value="Sigma70_r4_2"/>
    <property type="match status" value="1"/>
</dbReference>
<keyword evidence="10" id="KW-1185">Reference proteome</keyword>
<reference evidence="9 10" key="1">
    <citation type="submission" date="2021-02" db="EMBL/GenBank/DDBJ databases">
        <title>Bacillus sp. RD4P76, an endophyte from a halophyte.</title>
        <authorList>
            <person name="Sun J.-Q."/>
        </authorList>
    </citation>
    <scope>NUCLEOTIDE SEQUENCE [LARGE SCALE GENOMIC DNA]</scope>
    <source>
        <strain evidence="9 10">RD4P76</strain>
    </source>
</reference>
<dbReference type="PANTHER" id="PTHR43133:SF51">
    <property type="entry name" value="RNA POLYMERASE SIGMA FACTOR"/>
    <property type="match status" value="1"/>
</dbReference>
<accession>A0ABS2DK20</accession>
<dbReference type="InterPro" id="IPR013249">
    <property type="entry name" value="RNA_pol_sigma70_r4_t2"/>
</dbReference>
<keyword evidence="4 6" id="KW-0238">DNA-binding</keyword>
<evidence type="ECO:0000259" key="7">
    <source>
        <dbReference type="Pfam" id="PF04542"/>
    </source>
</evidence>
<dbReference type="InterPro" id="IPR039425">
    <property type="entry name" value="RNA_pol_sigma-70-like"/>
</dbReference>
<organism evidence="9 10">
    <name type="scientific">Bacillus suaedaesalsae</name>
    <dbReference type="NCBI Taxonomy" id="2810349"/>
    <lineage>
        <taxon>Bacteria</taxon>
        <taxon>Bacillati</taxon>
        <taxon>Bacillota</taxon>
        <taxon>Bacilli</taxon>
        <taxon>Bacillales</taxon>
        <taxon>Bacillaceae</taxon>
        <taxon>Bacillus</taxon>
    </lineage>
</organism>
<dbReference type="InterPro" id="IPR013324">
    <property type="entry name" value="RNA_pol_sigma_r3/r4-like"/>
</dbReference>
<dbReference type="NCBIfam" id="TIGR02937">
    <property type="entry name" value="sigma70-ECF"/>
    <property type="match status" value="1"/>
</dbReference>
<feature type="domain" description="RNA polymerase sigma-70 region 2" evidence="7">
    <location>
        <begin position="23"/>
        <end position="89"/>
    </location>
</feature>
<dbReference type="InterPro" id="IPR000838">
    <property type="entry name" value="RNA_pol_sigma70_ECF_CS"/>
</dbReference>
<dbReference type="Pfam" id="PF04542">
    <property type="entry name" value="Sigma70_r2"/>
    <property type="match status" value="1"/>
</dbReference>
<evidence type="ECO:0000256" key="2">
    <source>
        <dbReference type="ARBA" id="ARBA00023015"/>
    </source>
</evidence>
<evidence type="ECO:0000256" key="6">
    <source>
        <dbReference type="RuleBase" id="RU000716"/>
    </source>
</evidence>
<proteinExistence type="inferred from homology"/>